<name>A0AAV7TMD9_PLEWA</name>
<evidence type="ECO:0000256" key="1">
    <source>
        <dbReference type="SAM" id="MobiDB-lite"/>
    </source>
</evidence>
<organism evidence="2 3">
    <name type="scientific">Pleurodeles waltl</name>
    <name type="common">Iberian ribbed newt</name>
    <dbReference type="NCBI Taxonomy" id="8319"/>
    <lineage>
        <taxon>Eukaryota</taxon>
        <taxon>Metazoa</taxon>
        <taxon>Chordata</taxon>
        <taxon>Craniata</taxon>
        <taxon>Vertebrata</taxon>
        <taxon>Euteleostomi</taxon>
        <taxon>Amphibia</taxon>
        <taxon>Batrachia</taxon>
        <taxon>Caudata</taxon>
        <taxon>Salamandroidea</taxon>
        <taxon>Salamandridae</taxon>
        <taxon>Pleurodelinae</taxon>
        <taxon>Pleurodeles</taxon>
    </lineage>
</organism>
<reference evidence="2" key="1">
    <citation type="journal article" date="2022" name="bioRxiv">
        <title>Sequencing and chromosome-scale assembly of the giantPleurodeles waltlgenome.</title>
        <authorList>
            <person name="Brown T."/>
            <person name="Elewa A."/>
            <person name="Iarovenko S."/>
            <person name="Subramanian E."/>
            <person name="Araus A.J."/>
            <person name="Petzold A."/>
            <person name="Susuki M."/>
            <person name="Suzuki K.-i.T."/>
            <person name="Hayashi T."/>
            <person name="Toyoda A."/>
            <person name="Oliveira C."/>
            <person name="Osipova E."/>
            <person name="Leigh N.D."/>
            <person name="Simon A."/>
            <person name="Yun M.H."/>
        </authorList>
    </citation>
    <scope>NUCLEOTIDE SEQUENCE</scope>
    <source>
        <strain evidence="2">20211129_DDA</strain>
        <tissue evidence="2">Liver</tissue>
    </source>
</reference>
<proteinExistence type="predicted"/>
<dbReference type="AlphaFoldDB" id="A0AAV7TMD9"/>
<evidence type="ECO:0000313" key="2">
    <source>
        <dbReference type="EMBL" id="KAJ1177757.1"/>
    </source>
</evidence>
<comment type="caution">
    <text evidence="2">The sequence shown here is derived from an EMBL/GenBank/DDBJ whole genome shotgun (WGS) entry which is preliminary data.</text>
</comment>
<protein>
    <submittedName>
        <fullName evidence="2">Uncharacterized protein</fullName>
    </submittedName>
</protein>
<dbReference type="Proteomes" id="UP001066276">
    <property type="component" value="Chromosome 3_2"/>
</dbReference>
<accession>A0AAV7TMD9</accession>
<dbReference type="EMBL" id="JANPWB010000006">
    <property type="protein sequence ID" value="KAJ1177757.1"/>
    <property type="molecule type" value="Genomic_DNA"/>
</dbReference>
<sequence length="84" mass="9009">MTDRQGCNEGHDVGAPGTTLRAPAQTRGVPDTKQRQESRNASVMLKQPQQAALQNHGVPQKKREAPRAALQSAVANKAALRAEL</sequence>
<keyword evidence="3" id="KW-1185">Reference proteome</keyword>
<feature type="region of interest" description="Disordered" evidence="1">
    <location>
        <begin position="1"/>
        <end position="84"/>
    </location>
</feature>
<gene>
    <name evidence="2" type="ORF">NDU88_003009</name>
</gene>
<evidence type="ECO:0000313" key="3">
    <source>
        <dbReference type="Proteomes" id="UP001066276"/>
    </source>
</evidence>